<dbReference type="InterPro" id="IPR055227">
    <property type="entry name" value="HRQ1_WHD"/>
</dbReference>
<dbReference type="Pfam" id="PF22982">
    <property type="entry name" value="WHD_HRQ1"/>
    <property type="match status" value="1"/>
</dbReference>
<dbReference type="InterPro" id="IPR001650">
    <property type="entry name" value="Helicase_C-like"/>
</dbReference>
<evidence type="ECO:0000259" key="4">
    <source>
        <dbReference type="PROSITE" id="PS51192"/>
    </source>
</evidence>
<dbReference type="SUPFAM" id="SSF53098">
    <property type="entry name" value="Ribonuclease H-like"/>
    <property type="match status" value="1"/>
</dbReference>
<accession>A0A7C4RQR0</accession>
<gene>
    <name evidence="6" type="ORF">ENS29_02120</name>
</gene>
<comment type="caution">
    <text evidence="6">The sequence shown here is derived from an EMBL/GenBank/DDBJ whole genome shotgun (WGS) entry which is preliminary data.</text>
</comment>
<dbReference type="Pfam" id="PF09369">
    <property type="entry name" value="MZB"/>
    <property type="match status" value="1"/>
</dbReference>
<dbReference type="AlphaFoldDB" id="A0A7C4RQR0"/>
<dbReference type="CDD" id="cd18797">
    <property type="entry name" value="SF2_C_Hrq"/>
    <property type="match status" value="1"/>
</dbReference>
<keyword evidence="6" id="KW-0378">Hydrolase</keyword>
<dbReference type="InterPro" id="IPR012337">
    <property type="entry name" value="RNaseH-like_sf"/>
</dbReference>
<dbReference type="SUPFAM" id="SSF52540">
    <property type="entry name" value="P-loop containing nucleoside triphosphate hydrolases"/>
    <property type="match status" value="1"/>
</dbReference>
<dbReference type="Pfam" id="PF00270">
    <property type="entry name" value="DEAD"/>
    <property type="match status" value="1"/>
</dbReference>
<evidence type="ECO:0000256" key="1">
    <source>
        <dbReference type="ARBA" id="ARBA00022741"/>
    </source>
</evidence>
<proteinExistence type="predicted"/>
<dbReference type="GO" id="GO:0005524">
    <property type="term" value="F:ATP binding"/>
    <property type="evidence" value="ECO:0007669"/>
    <property type="project" value="UniProtKB-KW"/>
</dbReference>
<protein>
    <submittedName>
        <fullName evidence="6">DEAD/DEAH box helicase</fullName>
    </submittedName>
</protein>
<dbReference type="GO" id="GO:0003676">
    <property type="term" value="F:nucleic acid binding"/>
    <property type="evidence" value="ECO:0007669"/>
    <property type="project" value="InterPro"/>
</dbReference>
<keyword evidence="6" id="KW-0347">Helicase</keyword>
<name>A0A7C4RQR0_9BACT</name>
<sequence>MLPAAAPRTKPLAHRLAEPVRRILAASGIPALYEHQADAIDAVLDGRHVVVATPTASGKTLSYHLPFLQRLAEDPETTSLYVFPLKALANDQLRVLSEWTSADAGLAPRVETYDGDTPAPKRKAIRETPPNILLTNPEMIHLSLLPYHHLWKKFFEHLKLIVIDEVHTYRGILGSHMAWVIRRLMRVAAHYDASPSLVCCSATIDDPARFCTRLTGRKMTAITESGAGQGNRYLVFLDPVVGMSQAAILLMKAALHRGLRTIVYAQSREMTERIAMWASQRSGKYRHRISAYRAGFLPEERREIEAKLCSGELLAVVSTSALELGIDIGYLDLCILVGYPGTVVSLWQRAGRVGRSGQDSAIVLIGGDNALDQYFLRNPQDLLERRPEAAVVNPLNPVILEKHLLCAAAELDLRADEPLWTPEAVQSALRNLEADGRLLKSADGGSWITAARNPHREVDLRGTGTNWLIRNERRIVGTIDGFRVYRETHPGAVYMHRGKTHVVERLDPENRDVWVTEKDVGYYTRPHTHKETEILAVEAELTRRGIQAFRGRLRVTDQVIGYEKWRHSPHRRIEVLPLELPPLTFETEGLWFVIPEDIQQAAEKQLLHFMGGIHAIEHAAIGLFPLLVMTDRNDLGGISTTHHPHVGKAAVFIYDSVPGGAGLTAQAFDRIEELIDYVRKQIASCPCENGCPSCVHSPKCGSGNRPIDKASALFIVKKLLEPPSRKVILRKKGGPLLRKPEMVKRTAAEPPPPTSAETVQKKSADGQAAEAVATAAAISIPPRIRERKADPSTQPDPKPVATDFRYGVLDIETQFSADEVGGWSRVERMKVSCAVLYDSRSNDFEAYLEDRIEALIDHLMDFDLIVGFNIKRFDYQVLRGYGPFDFRRVPTLDILETVHGFLGYRLSLDHLARVTLGKNKTGDGLQALRWWKEGKIGEIIEYCKMDVAITRDLFIFGLRNNYLLFENKAKKTVRIPVDWKAPCPGVRP</sequence>
<dbReference type="InterPro" id="IPR014001">
    <property type="entry name" value="Helicase_ATP-bd"/>
</dbReference>
<dbReference type="PANTHER" id="PTHR47957:SF3">
    <property type="entry name" value="ATP-DEPENDENT HELICASE HRQ1"/>
    <property type="match status" value="1"/>
</dbReference>
<dbReference type="GO" id="GO:0036297">
    <property type="term" value="P:interstrand cross-link repair"/>
    <property type="evidence" value="ECO:0007669"/>
    <property type="project" value="TreeGrafter"/>
</dbReference>
<evidence type="ECO:0000313" key="6">
    <source>
        <dbReference type="EMBL" id="HGU31634.1"/>
    </source>
</evidence>
<keyword evidence="1" id="KW-0547">Nucleotide-binding</keyword>
<dbReference type="SMART" id="SM00487">
    <property type="entry name" value="DEXDc"/>
    <property type="match status" value="1"/>
</dbReference>
<feature type="region of interest" description="Disordered" evidence="3">
    <location>
        <begin position="739"/>
        <end position="766"/>
    </location>
</feature>
<dbReference type="SMART" id="SM00490">
    <property type="entry name" value="HELICc"/>
    <property type="match status" value="1"/>
</dbReference>
<feature type="domain" description="Helicase ATP-binding" evidence="4">
    <location>
        <begin position="40"/>
        <end position="222"/>
    </location>
</feature>
<evidence type="ECO:0000256" key="2">
    <source>
        <dbReference type="ARBA" id="ARBA00022840"/>
    </source>
</evidence>
<dbReference type="InterPro" id="IPR027417">
    <property type="entry name" value="P-loop_NTPase"/>
</dbReference>
<keyword evidence="2" id="KW-0067">ATP-binding</keyword>
<dbReference type="PROSITE" id="PS51192">
    <property type="entry name" value="HELICASE_ATP_BIND_1"/>
    <property type="match status" value="1"/>
</dbReference>
<organism evidence="6">
    <name type="scientific">Desulfatirhabdium butyrativorans</name>
    <dbReference type="NCBI Taxonomy" id="340467"/>
    <lineage>
        <taxon>Bacteria</taxon>
        <taxon>Pseudomonadati</taxon>
        <taxon>Thermodesulfobacteriota</taxon>
        <taxon>Desulfobacteria</taxon>
        <taxon>Desulfobacterales</taxon>
        <taxon>Desulfatirhabdiaceae</taxon>
        <taxon>Desulfatirhabdium</taxon>
    </lineage>
</organism>
<evidence type="ECO:0000259" key="5">
    <source>
        <dbReference type="PROSITE" id="PS51194"/>
    </source>
</evidence>
<reference evidence="6" key="1">
    <citation type="journal article" date="2020" name="mSystems">
        <title>Genome- and Community-Level Interaction Insights into Carbon Utilization and Element Cycling Functions of Hydrothermarchaeota in Hydrothermal Sediment.</title>
        <authorList>
            <person name="Zhou Z."/>
            <person name="Liu Y."/>
            <person name="Xu W."/>
            <person name="Pan J."/>
            <person name="Luo Z.H."/>
            <person name="Li M."/>
        </authorList>
    </citation>
    <scope>NUCLEOTIDE SEQUENCE [LARGE SCALE GENOMIC DNA]</scope>
    <source>
        <strain evidence="6">SpSt-477</strain>
    </source>
</reference>
<dbReference type="PROSITE" id="PS51194">
    <property type="entry name" value="HELICASE_CTER"/>
    <property type="match status" value="1"/>
</dbReference>
<dbReference type="GO" id="GO:0006289">
    <property type="term" value="P:nucleotide-excision repair"/>
    <property type="evidence" value="ECO:0007669"/>
    <property type="project" value="TreeGrafter"/>
</dbReference>
<dbReference type="InterPro" id="IPR011545">
    <property type="entry name" value="DEAD/DEAH_box_helicase_dom"/>
</dbReference>
<dbReference type="Pfam" id="PF00271">
    <property type="entry name" value="Helicase_C"/>
    <property type="match status" value="1"/>
</dbReference>
<evidence type="ECO:0000256" key="3">
    <source>
        <dbReference type="SAM" id="MobiDB-lite"/>
    </source>
</evidence>
<dbReference type="InterPro" id="IPR018973">
    <property type="entry name" value="MZB"/>
</dbReference>
<dbReference type="Gene3D" id="3.30.420.10">
    <property type="entry name" value="Ribonuclease H-like superfamily/Ribonuclease H"/>
    <property type="match status" value="1"/>
</dbReference>
<dbReference type="Gene3D" id="3.40.50.300">
    <property type="entry name" value="P-loop containing nucleotide triphosphate hydrolases"/>
    <property type="match status" value="2"/>
</dbReference>
<dbReference type="GO" id="GO:0043138">
    <property type="term" value="F:3'-5' DNA helicase activity"/>
    <property type="evidence" value="ECO:0007669"/>
    <property type="project" value="TreeGrafter"/>
</dbReference>
<dbReference type="EMBL" id="DSUH01000046">
    <property type="protein sequence ID" value="HGU31634.1"/>
    <property type="molecule type" value="Genomic_DNA"/>
</dbReference>
<feature type="domain" description="Helicase C-terminal" evidence="5">
    <location>
        <begin position="242"/>
        <end position="399"/>
    </location>
</feature>
<dbReference type="CDD" id="cd17923">
    <property type="entry name" value="DEXHc_Hrq1-like"/>
    <property type="match status" value="1"/>
</dbReference>
<dbReference type="PANTHER" id="PTHR47957">
    <property type="entry name" value="ATP-DEPENDENT HELICASE HRQ1"/>
    <property type="match status" value="1"/>
</dbReference>
<dbReference type="InterPro" id="IPR036397">
    <property type="entry name" value="RNaseH_sf"/>
</dbReference>